<reference evidence="1 2" key="1">
    <citation type="submission" date="2019-02" db="EMBL/GenBank/DDBJ databases">
        <title>The Batch Genome Submission of Acinetobacter spp. strains.</title>
        <authorList>
            <person name="Qin J."/>
            <person name="Hu Y."/>
            <person name="Ye H."/>
            <person name="Wei L."/>
            <person name="Feng Y."/>
            <person name="Zong Z."/>
        </authorList>
    </citation>
    <scope>NUCLEOTIDE SEQUENCE [LARGE SCALE GENOMIC DNA]</scope>
    <source>
        <strain evidence="1 2">WCHAW060049</strain>
    </source>
</reference>
<dbReference type="AlphaFoldDB" id="A0A4Q7AF59"/>
<keyword evidence="2" id="KW-1185">Reference proteome</keyword>
<evidence type="ECO:0000313" key="2">
    <source>
        <dbReference type="Proteomes" id="UP000293863"/>
    </source>
</evidence>
<protein>
    <submittedName>
        <fullName evidence="1">Uncharacterized protein</fullName>
    </submittedName>
</protein>
<sequence>MFLKINQLYFFILIGFIVDTTYADSIDCKNEVINLSSDEVAEIYNVNKYRERGGEQRLVVSNFRIENKAKFIDFKEELNNYVKSEKGTIDNNSSQFIKLQKNINNENFLEVLNIFGEDKYDKKTNFYFEKTIIRMRYKDLVNEIIMNRYGEVLWGKLYPFPSWNVPKSEEKSKLVAYPNKNKFTLPSFDPMSKFPRPIFKNDKEWQKYNGELEYEFLLSGYYDRNTYYTWRDEWSQRNSRINGEWKRDYLWLEKVINEYDGANKALVDKLNIAKKNLVGMCE</sequence>
<organism evidence="1 2">
    <name type="scientific">Acinetobacter wuhouensis</name>
    <dbReference type="NCBI Taxonomy" id="1879050"/>
    <lineage>
        <taxon>Bacteria</taxon>
        <taxon>Pseudomonadati</taxon>
        <taxon>Pseudomonadota</taxon>
        <taxon>Gammaproteobacteria</taxon>
        <taxon>Moraxellales</taxon>
        <taxon>Moraxellaceae</taxon>
        <taxon>Acinetobacter</taxon>
    </lineage>
</organism>
<evidence type="ECO:0000313" key="1">
    <source>
        <dbReference type="EMBL" id="RZG43553.1"/>
    </source>
</evidence>
<gene>
    <name evidence="1" type="ORF">EXU28_17080</name>
</gene>
<name>A0A4Q7AF59_9GAMM</name>
<dbReference type="Proteomes" id="UP000293863">
    <property type="component" value="Unassembled WGS sequence"/>
</dbReference>
<dbReference type="RefSeq" id="WP_130132412.1">
    <property type="nucleotide sequence ID" value="NZ_SGSQ01000032.1"/>
</dbReference>
<comment type="caution">
    <text evidence="1">The sequence shown here is derived from an EMBL/GenBank/DDBJ whole genome shotgun (WGS) entry which is preliminary data.</text>
</comment>
<proteinExistence type="predicted"/>
<accession>A0A4Q7AF59</accession>
<dbReference type="EMBL" id="SGSQ01000032">
    <property type="protein sequence ID" value="RZG43553.1"/>
    <property type="molecule type" value="Genomic_DNA"/>
</dbReference>